<feature type="compositionally biased region" description="Gly residues" evidence="2">
    <location>
        <begin position="509"/>
        <end position="527"/>
    </location>
</feature>
<proteinExistence type="inferred from homology"/>
<accession>A0A9P4I9S6</accession>
<evidence type="ECO:0000256" key="2">
    <source>
        <dbReference type="SAM" id="MobiDB-lite"/>
    </source>
</evidence>
<dbReference type="Pfam" id="PF03803">
    <property type="entry name" value="Scramblase"/>
    <property type="match status" value="2"/>
</dbReference>
<feature type="region of interest" description="Disordered" evidence="2">
    <location>
        <begin position="17"/>
        <end position="48"/>
    </location>
</feature>
<protein>
    <submittedName>
        <fullName evidence="3">Scramblase-domain-containing protein</fullName>
    </submittedName>
</protein>
<comment type="similarity">
    <text evidence="1">Belongs to the phospholipid scramblase family.</text>
</comment>
<dbReference type="PANTHER" id="PTHR23248">
    <property type="entry name" value="PHOSPHOLIPID SCRAMBLASE-RELATED"/>
    <property type="match status" value="1"/>
</dbReference>
<feature type="region of interest" description="Disordered" evidence="2">
    <location>
        <begin position="462"/>
        <end position="537"/>
    </location>
</feature>
<dbReference type="EMBL" id="ML978130">
    <property type="protein sequence ID" value="KAF2096078.1"/>
    <property type="molecule type" value="Genomic_DNA"/>
</dbReference>
<dbReference type="PANTHER" id="PTHR23248:SF9">
    <property type="entry name" value="PHOSPHOLIPID SCRAMBLASE"/>
    <property type="match status" value="1"/>
</dbReference>
<evidence type="ECO:0000313" key="3">
    <source>
        <dbReference type="EMBL" id="KAF2096078.1"/>
    </source>
</evidence>
<feature type="region of interest" description="Disordered" evidence="2">
    <location>
        <begin position="245"/>
        <end position="274"/>
    </location>
</feature>
<organism evidence="3 4">
    <name type="scientific">Rhizodiscina lignyota</name>
    <dbReference type="NCBI Taxonomy" id="1504668"/>
    <lineage>
        <taxon>Eukaryota</taxon>
        <taxon>Fungi</taxon>
        <taxon>Dikarya</taxon>
        <taxon>Ascomycota</taxon>
        <taxon>Pezizomycotina</taxon>
        <taxon>Dothideomycetes</taxon>
        <taxon>Pleosporomycetidae</taxon>
        <taxon>Aulographales</taxon>
        <taxon>Rhizodiscinaceae</taxon>
        <taxon>Rhizodiscina</taxon>
    </lineage>
</organism>
<evidence type="ECO:0000256" key="1">
    <source>
        <dbReference type="ARBA" id="ARBA00005350"/>
    </source>
</evidence>
<evidence type="ECO:0000313" key="4">
    <source>
        <dbReference type="Proteomes" id="UP000799772"/>
    </source>
</evidence>
<feature type="compositionally biased region" description="Polar residues" evidence="2">
    <location>
        <begin position="251"/>
        <end position="267"/>
    </location>
</feature>
<dbReference type="OrthoDB" id="191150at2759"/>
<keyword evidence="4" id="KW-1185">Reference proteome</keyword>
<dbReference type="GO" id="GO:0017128">
    <property type="term" value="F:phospholipid scramblase activity"/>
    <property type="evidence" value="ECO:0007669"/>
    <property type="project" value="InterPro"/>
</dbReference>
<reference evidence="3" key="1">
    <citation type="journal article" date="2020" name="Stud. Mycol.">
        <title>101 Dothideomycetes genomes: a test case for predicting lifestyles and emergence of pathogens.</title>
        <authorList>
            <person name="Haridas S."/>
            <person name="Albert R."/>
            <person name="Binder M."/>
            <person name="Bloem J."/>
            <person name="Labutti K."/>
            <person name="Salamov A."/>
            <person name="Andreopoulos B."/>
            <person name="Baker S."/>
            <person name="Barry K."/>
            <person name="Bills G."/>
            <person name="Bluhm B."/>
            <person name="Cannon C."/>
            <person name="Castanera R."/>
            <person name="Culley D."/>
            <person name="Daum C."/>
            <person name="Ezra D."/>
            <person name="Gonzalez J."/>
            <person name="Henrissat B."/>
            <person name="Kuo A."/>
            <person name="Liang C."/>
            <person name="Lipzen A."/>
            <person name="Lutzoni F."/>
            <person name="Magnuson J."/>
            <person name="Mondo S."/>
            <person name="Nolan M."/>
            <person name="Ohm R."/>
            <person name="Pangilinan J."/>
            <person name="Park H.-J."/>
            <person name="Ramirez L."/>
            <person name="Alfaro M."/>
            <person name="Sun H."/>
            <person name="Tritt A."/>
            <person name="Yoshinaga Y."/>
            <person name="Zwiers L.-H."/>
            <person name="Turgeon B."/>
            <person name="Goodwin S."/>
            <person name="Spatafora J."/>
            <person name="Crous P."/>
            <person name="Grigoriev I."/>
        </authorList>
    </citation>
    <scope>NUCLEOTIDE SEQUENCE</scope>
    <source>
        <strain evidence="3">CBS 133067</strain>
    </source>
</reference>
<comment type="caution">
    <text evidence="3">The sequence shown here is derived from an EMBL/GenBank/DDBJ whole genome shotgun (WGS) entry which is preliminary data.</text>
</comment>
<dbReference type="GO" id="GO:0005886">
    <property type="term" value="C:plasma membrane"/>
    <property type="evidence" value="ECO:0007669"/>
    <property type="project" value="TreeGrafter"/>
</dbReference>
<dbReference type="AlphaFoldDB" id="A0A9P4I9S6"/>
<name>A0A9P4I9S6_9PEZI</name>
<dbReference type="Proteomes" id="UP000799772">
    <property type="component" value="Unassembled WGS sequence"/>
</dbReference>
<dbReference type="InterPro" id="IPR005552">
    <property type="entry name" value="Scramblase"/>
</dbReference>
<feature type="compositionally biased region" description="Low complexity" evidence="2">
    <location>
        <begin position="528"/>
        <end position="537"/>
    </location>
</feature>
<gene>
    <name evidence="3" type="ORF">NA57DRAFT_67673</name>
</gene>
<sequence length="537" mass="56732">MSIPSRWAFRLSRSVPRASRLGQHGQHGNPTDPQSDKTSEQSPSRSALVSQALRETAEDPQNRLLSPVNIPEDPHAILRETHPAVSILANSTIVVQRQLEMMNVFLGFEQANRYIIMDPLGNHIGYLAEQEHGMGNMMARQMLRTHRSFTTHVFDRNETEVLRFHRPLSWISSRIKVYDAVDVDGSGLESSSALQGVSTGSISNNASSHISSLPMSSMRLIGEAQQQWAPLRRKYNLFLHRPESALDADPSTPQLTSGDLPLSNSTALEPASSDASADRSGILAQFAYVNEPFLSWDFTLLSADNAVVGSVNRNFAGWGRELFTDTGVYALRMDSESLAQEPKHLVSHTARKNESGALGMTLDQRAIMLATAVSIDFDYFSRHSHAGAGGFMPIWIGGGEAAGGAAGAEAGAAGAGAVGEAGAAGAGAVGRAAGGAAKDLGVGEGAIAGAGTMAGYEAMQRGMGRRGNDADDASPVAGNSYDRQDPQTHEQQPGQGEEVWGEEFPWSGGSQGGDGGGSSSGGGGGDGSWFDSFFGDS</sequence>